<dbReference type="InterPro" id="IPR045584">
    <property type="entry name" value="Pilin-like"/>
</dbReference>
<reference evidence="3 4" key="1">
    <citation type="journal article" name="Front. Microbiol.">
        <title>Sugar Metabolism of the First Thermophilic Planctomycete Thermogutta terrifontis: Comparative Genomic and Transcriptomic Approaches.</title>
        <authorList>
            <person name="Elcheninov A.G."/>
            <person name="Menzel P."/>
            <person name="Gudbergsdottir S.R."/>
            <person name="Slesarev A.I."/>
            <person name="Kadnikov V.V."/>
            <person name="Krogh A."/>
            <person name="Bonch-Osmolovskaya E.A."/>
            <person name="Peng X."/>
            <person name="Kublanov I.V."/>
        </authorList>
    </citation>
    <scope>NUCLEOTIDE SEQUENCE [LARGE SCALE GENOMIC DNA]</scope>
    <source>
        <strain evidence="3 4">R1</strain>
    </source>
</reference>
<dbReference type="NCBIfam" id="TIGR02532">
    <property type="entry name" value="IV_pilin_GFxxxE"/>
    <property type="match status" value="1"/>
</dbReference>
<dbReference type="PANTHER" id="PTHR30093:SF2">
    <property type="entry name" value="TYPE II SECRETION SYSTEM PROTEIN H"/>
    <property type="match status" value="1"/>
</dbReference>
<dbReference type="Gene3D" id="3.30.700.10">
    <property type="entry name" value="Glycoprotein, Type 4 Pilin"/>
    <property type="match status" value="1"/>
</dbReference>
<dbReference type="EMBL" id="CP018477">
    <property type="protein sequence ID" value="ASV76600.1"/>
    <property type="molecule type" value="Genomic_DNA"/>
</dbReference>
<feature type="transmembrane region" description="Helical" evidence="1">
    <location>
        <begin position="31"/>
        <end position="52"/>
    </location>
</feature>
<evidence type="ECO:0000313" key="3">
    <source>
        <dbReference type="EMBL" id="ASV76600.1"/>
    </source>
</evidence>
<feature type="domain" description="DUF1559" evidence="2">
    <location>
        <begin position="53"/>
        <end position="310"/>
    </location>
</feature>
<dbReference type="RefSeq" id="WP_095416349.1">
    <property type="nucleotide sequence ID" value="NZ_CP018477.1"/>
</dbReference>
<keyword evidence="1" id="KW-0812">Transmembrane</keyword>
<dbReference type="AlphaFoldDB" id="A0A286RKW5"/>
<name>A0A286RKW5_9BACT</name>
<dbReference type="Proteomes" id="UP000215086">
    <property type="component" value="Chromosome"/>
</dbReference>
<accession>A0A286RKW5</accession>
<dbReference type="PANTHER" id="PTHR30093">
    <property type="entry name" value="GENERAL SECRETION PATHWAY PROTEIN G"/>
    <property type="match status" value="1"/>
</dbReference>
<gene>
    <name evidence="3" type="ORF">THTE_3999</name>
</gene>
<dbReference type="OrthoDB" id="255848at2"/>
<organism evidence="3 4">
    <name type="scientific">Thermogutta terrifontis</name>
    <dbReference type="NCBI Taxonomy" id="1331910"/>
    <lineage>
        <taxon>Bacteria</taxon>
        <taxon>Pseudomonadati</taxon>
        <taxon>Planctomycetota</taxon>
        <taxon>Planctomycetia</taxon>
        <taxon>Pirellulales</taxon>
        <taxon>Thermoguttaceae</taxon>
        <taxon>Thermogutta</taxon>
    </lineage>
</organism>
<dbReference type="InterPro" id="IPR012902">
    <property type="entry name" value="N_methyl_site"/>
</dbReference>
<keyword evidence="4" id="KW-1185">Reference proteome</keyword>
<dbReference type="InterPro" id="IPR011453">
    <property type="entry name" value="DUF1559"/>
</dbReference>
<dbReference type="Pfam" id="PF07963">
    <property type="entry name" value="N_methyl"/>
    <property type="match status" value="1"/>
</dbReference>
<sequence>MNVVPKDNPKHGLCVAFGLVQKRPRRRAFTLVELLVVIAIIGLLIGLLLPAVQAAREAARRAECSNNLKQIGLAIHMYHDTHRTLPAGWAAYTPDGRQPMVNGSPGWAWAAVILPYLEQMGLYQGGIHLEAPIYDPINEAAIKTFISVYRCPSDINSNEKVFEAHKLHEGHEHGEEHEGEEYDELLIARSNYVACFGTTDIHVCDHLLPGTRCEGNGTFFHNSFLTLASITDGTSQTFLVGERTVALGYATWCGVLPGDACAPAGVLASAEYPPNLKQAHAHNFSSQHPQGANFLLGDGSVRMISQTIDLNVFHALATPAGGETPGPF</sequence>
<dbReference type="Pfam" id="PF07596">
    <property type="entry name" value="SBP_bac_10"/>
    <property type="match status" value="1"/>
</dbReference>
<keyword evidence="1" id="KW-0472">Membrane</keyword>
<evidence type="ECO:0000256" key="1">
    <source>
        <dbReference type="SAM" id="Phobius"/>
    </source>
</evidence>
<dbReference type="InterPro" id="IPR027558">
    <property type="entry name" value="Pre_pil_HX9DG_C"/>
</dbReference>
<keyword evidence="1" id="KW-1133">Transmembrane helix</keyword>
<evidence type="ECO:0000313" key="4">
    <source>
        <dbReference type="Proteomes" id="UP000215086"/>
    </source>
</evidence>
<dbReference type="KEGG" id="ttf:THTE_3999"/>
<dbReference type="NCBIfam" id="TIGR04294">
    <property type="entry name" value="pre_pil_HX9DG"/>
    <property type="match status" value="1"/>
</dbReference>
<dbReference type="SUPFAM" id="SSF54523">
    <property type="entry name" value="Pili subunits"/>
    <property type="match status" value="1"/>
</dbReference>
<evidence type="ECO:0000259" key="2">
    <source>
        <dbReference type="Pfam" id="PF07596"/>
    </source>
</evidence>
<proteinExistence type="predicted"/>
<protein>
    <recommendedName>
        <fullName evidence="2">DUF1559 domain-containing protein</fullName>
    </recommendedName>
</protein>